<dbReference type="CDD" id="cd04662">
    <property type="entry name" value="NUDIX_Hydrolase"/>
    <property type="match status" value="1"/>
</dbReference>
<dbReference type="AlphaFoldDB" id="A0A3A4JLX5"/>
<dbReference type="EMBL" id="QZFU01000041">
    <property type="protein sequence ID" value="RJO69751.1"/>
    <property type="molecule type" value="Genomic_DNA"/>
</dbReference>
<comment type="caution">
    <text evidence="2">The sequence shown here is derived from an EMBL/GenBank/DDBJ whole genome shotgun (WGS) entry which is preliminary data.</text>
</comment>
<evidence type="ECO:0000259" key="1">
    <source>
        <dbReference type="PROSITE" id="PS51462"/>
    </source>
</evidence>
<dbReference type="InterPro" id="IPR015797">
    <property type="entry name" value="NUDIX_hydrolase-like_dom_sf"/>
</dbReference>
<dbReference type="GO" id="GO:0006754">
    <property type="term" value="P:ATP biosynthetic process"/>
    <property type="evidence" value="ECO:0007669"/>
    <property type="project" value="TreeGrafter"/>
</dbReference>
<dbReference type="RefSeq" id="WP_120044121.1">
    <property type="nucleotide sequence ID" value="NZ_QZFU01000041.1"/>
</dbReference>
<dbReference type="InterPro" id="IPR051325">
    <property type="entry name" value="Nudix_hydrolase_domain"/>
</dbReference>
<accession>A0A3A4JLX5</accession>
<gene>
    <name evidence="2" type="ORF">D5S18_28000</name>
</gene>
<dbReference type="GO" id="GO:0004081">
    <property type="term" value="F:bis(5'-nucleosyl)-tetraphosphatase (asymmetrical) activity"/>
    <property type="evidence" value="ECO:0007669"/>
    <property type="project" value="TreeGrafter"/>
</dbReference>
<organism evidence="2 3">
    <name type="scientific">Nocardia panacis</name>
    <dbReference type="NCBI Taxonomy" id="2340916"/>
    <lineage>
        <taxon>Bacteria</taxon>
        <taxon>Bacillati</taxon>
        <taxon>Actinomycetota</taxon>
        <taxon>Actinomycetes</taxon>
        <taxon>Mycobacteriales</taxon>
        <taxon>Nocardiaceae</taxon>
        <taxon>Nocardia</taxon>
    </lineage>
</organism>
<dbReference type="PANTHER" id="PTHR21340:SF7">
    <property type="entry name" value="NUDIX HYDROLASE DOMAIN-CONTAINING PROTEIN"/>
    <property type="match status" value="1"/>
</dbReference>
<feature type="domain" description="Nudix hydrolase" evidence="1">
    <location>
        <begin position="2"/>
        <end position="155"/>
    </location>
</feature>
<dbReference type="PROSITE" id="PS51462">
    <property type="entry name" value="NUDIX"/>
    <property type="match status" value="1"/>
</dbReference>
<dbReference type="GO" id="GO:0006167">
    <property type="term" value="P:AMP biosynthetic process"/>
    <property type="evidence" value="ECO:0007669"/>
    <property type="project" value="TreeGrafter"/>
</dbReference>
<dbReference type="Gene3D" id="3.90.79.10">
    <property type="entry name" value="Nucleoside Triphosphate Pyrophosphohydrolase"/>
    <property type="match status" value="1"/>
</dbReference>
<evidence type="ECO:0000313" key="3">
    <source>
        <dbReference type="Proteomes" id="UP000266677"/>
    </source>
</evidence>
<dbReference type="Pfam" id="PF00293">
    <property type="entry name" value="NUDIX"/>
    <property type="match status" value="1"/>
</dbReference>
<protein>
    <submittedName>
        <fullName evidence="2">NUDIX domain-containing protein</fullName>
    </submittedName>
</protein>
<dbReference type="Proteomes" id="UP000266677">
    <property type="component" value="Unassembled WGS sequence"/>
</dbReference>
<name>A0A3A4JLX5_9NOCA</name>
<reference evidence="2 3" key="1">
    <citation type="submission" date="2018-09" db="EMBL/GenBank/DDBJ databases">
        <title>YIM PH21274 draft genome.</title>
        <authorList>
            <person name="Miao C."/>
        </authorList>
    </citation>
    <scope>NUCLEOTIDE SEQUENCE [LARGE SCALE GENOMIC DNA]</scope>
    <source>
        <strain evidence="2 3">YIM PH 21724</strain>
    </source>
</reference>
<dbReference type="OrthoDB" id="954553at2"/>
<dbReference type="PANTHER" id="PTHR21340">
    <property type="entry name" value="DIADENOSINE 5,5-P1,P4-TETRAPHOSPHATE PYROPHOSPHOHYDROLASE MUTT"/>
    <property type="match status" value="1"/>
</dbReference>
<dbReference type="SUPFAM" id="SSF55811">
    <property type="entry name" value="Nudix"/>
    <property type="match status" value="1"/>
</dbReference>
<evidence type="ECO:0000313" key="2">
    <source>
        <dbReference type="EMBL" id="RJO69751.1"/>
    </source>
</evidence>
<keyword evidence="3" id="KW-1185">Reference proteome</keyword>
<dbReference type="InterPro" id="IPR000086">
    <property type="entry name" value="NUDIX_hydrolase_dom"/>
</dbReference>
<proteinExistence type="predicted"/>
<sequence length="157" mass="16982">MAAKFSAGILLFRRTDAAIEVLLGHLGGPFWARKDSGAWSIPKGEYDPDAESARDAAAREFTEELGLPVPAGAWLPLGEVTYGSGKSRKQLSTWAIEADLDPATVVPGTFEMEWPPKSGVRTEFPELDRAAWFDPTTAADKLGSGQRPLLQRLAEAI</sequence>